<name>A0A8A4THG9_SULCO</name>
<sequence length="124" mass="14042">MNLVVLTIKGKCGVNHGARFAPLRLLGKALRPCAIGFEKVSAPSVGLCLEKNLQYLTCLSPLAGFGMEFRPVRKLLYRQIFYRRLFSLPAFFPFLSHDFLVFSAERSIQPISVFWNLSMIPPYS</sequence>
<dbReference type="EMBL" id="CP071793">
    <property type="protein sequence ID" value="QTD48198.1"/>
    <property type="molecule type" value="Genomic_DNA"/>
</dbReference>
<evidence type="ECO:0000313" key="2">
    <source>
        <dbReference type="Proteomes" id="UP000663929"/>
    </source>
</evidence>
<evidence type="ECO:0000313" key="1">
    <source>
        <dbReference type="EMBL" id="QTD48198.1"/>
    </source>
</evidence>
<dbReference type="RefSeq" id="WP_237377856.1">
    <property type="nucleotide sequence ID" value="NZ_CP071793.1"/>
</dbReference>
<dbReference type="KEGG" id="scor:J3U87_21645"/>
<dbReference type="AlphaFoldDB" id="A0A8A4THG9"/>
<dbReference type="Proteomes" id="UP000663929">
    <property type="component" value="Chromosome"/>
</dbReference>
<accession>A0A8A4THG9</accession>
<keyword evidence="2" id="KW-1185">Reference proteome</keyword>
<organism evidence="1 2">
    <name type="scientific">Sulfidibacter corallicola</name>
    <dbReference type="NCBI Taxonomy" id="2818388"/>
    <lineage>
        <taxon>Bacteria</taxon>
        <taxon>Pseudomonadati</taxon>
        <taxon>Acidobacteriota</taxon>
        <taxon>Holophagae</taxon>
        <taxon>Acanthopleuribacterales</taxon>
        <taxon>Acanthopleuribacteraceae</taxon>
        <taxon>Sulfidibacter</taxon>
    </lineage>
</organism>
<gene>
    <name evidence="1" type="ORF">J3U87_21645</name>
</gene>
<reference evidence="1" key="1">
    <citation type="submission" date="2021-03" db="EMBL/GenBank/DDBJ databases">
        <title>Acanthopleuribacteraceae sp. M133.</title>
        <authorList>
            <person name="Wang G."/>
        </authorList>
    </citation>
    <scope>NUCLEOTIDE SEQUENCE</scope>
    <source>
        <strain evidence="1">M133</strain>
    </source>
</reference>
<protein>
    <submittedName>
        <fullName evidence="1">Uncharacterized protein</fullName>
    </submittedName>
</protein>
<proteinExistence type="predicted"/>